<proteinExistence type="predicted"/>
<evidence type="ECO:0000256" key="1">
    <source>
        <dbReference type="SAM" id="MobiDB-lite"/>
    </source>
</evidence>
<reference evidence="2 3" key="1">
    <citation type="journal article" date="2018" name="Front. Plant Sci.">
        <title>Red Clover (Trifolium pratense) and Zigzag Clover (T. medium) - A Picture of Genomic Similarities and Differences.</title>
        <authorList>
            <person name="Dluhosova J."/>
            <person name="Istvanek J."/>
            <person name="Nedelnik J."/>
            <person name="Repkova J."/>
        </authorList>
    </citation>
    <scope>NUCLEOTIDE SEQUENCE [LARGE SCALE GENOMIC DNA]</scope>
    <source>
        <strain evidence="3">cv. 10/8</strain>
        <tissue evidence="2">Leaf</tissue>
    </source>
</reference>
<name>A0A392VQH0_9FABA</name>
<dbReference type="Proteomes" id="UP000265520">
    <property type="component" value="Unassembled WGS sequence"/>
</dbReference>
<evidence type="ECO:0000313" key="3">
    <source>
        <dbReference type="Proteomes" id="UP000265520"/>
    </source>
</evidence>
<accession>A0A392VQH0</accession>
<feature type="non-terminal residue" evidence="2">
    <location>
        <position position="1"/>
    </location>
</feature>
<protein>
    <submittedName>
        <fullName evidence="2">Uncharacterized protein</fullName>
    </submittedName>
</protein>
<dbReference type="EMBL" id="LXQA011236069">
    <property type="protein sequence ID" value="MCI90137.1"/>
    <property type="molecule type" value="Genomic_DNA"/>
</dbReference>
<keyword evidence="3" id="KW-1185">Reference proteome</keyword>
<comment type="caution">
    <text evidence="2">The sequence shown here is derived from an EMBL/GenBank/DDBJ whole genome shotgun (WGS) entry which is preliminary data.</text>
</comment>
<dbReference type="AlphaFoldDB" id="A0A392VQH0"/>
<feature type="region of interest" description="Disordered" evidence="1">
    <location>
        <begin position="1"/>
        <end position="40"/>
    </location>
</feature>
<sequence length="40" mass="4397">RVAQHYPAGRAGTRKPPAIPGKLCTQRRSPLRAAQLTEEN</sequence>
<evidence type="ECO:0000313" key="2">
    <source>
        <dbReference type="EMBL" id="MCI90137.1"/>
    </source>
</evidence>
<organism evidence="2 3">
    <name type="scientific">Trifolium medium</name>
    <dbReference type="NCBI Taxonomy" id="97028"/>
    <lineage>
        <taxon>Eukaryota</taxon>
        <taxon>Viridiplantae</taxon>
        <taxon>Streptophyta</taxon>
        <taxon>Embryophyta</taxon>
        <taxon>Tracheophyta</taxon>
        <taxon>Spermatophyta</taxon>
        <taxon>Magnoliopsida</taxon>
        <taxon>eudicotyledons</taxon>
        <taxon>Gunneridae</taxon>
        <taxon>Pentapetalae</taxon>
        <taxon>rosids</taxon>
        <taxon>fabids</taxon>
        <taxon>Fabales</taxon>
        <taxon>Fabaceae</taxon>
        <taxon>Papilionoideae</taxon>
        <taxon>50 kb inversion clade</taxon>
        <taxon>NPAAA clade</taxon>
        <taxon>Hologalegina</taxon>
        <taxon>IRL clade</taxon>
        <taxon>Trifolieae</taxon>
        <taxon>Trifolium</taxon>
    </lineage>
</organism>